<gene>
    <name evidence="2" type="ORF">UFOPK1358_00314</name>
    <name evidence="3" type="ORF">UFOPK2766_01504</name>
    <name evidence="4" type="ORF">UFOPK3519_01393</name>
</gene>
<feature type="region of interest" description="Disordered" evidence="1">
    <location>
        <begin position="37"/>
        <end position="63"/>
    </location>
</feature>
<dbReference type="GO" id="GO:0004553">
    <property type="term" value="F:hydrolase activity, hydrolyzing O-glycosyl compounds"/>
    <property type="evidence" value="ECO:0007669"/>
    <property type="project" value="InterPro"/>
</dbReference>
<dbReference type="PANTHER" id="PTHR34876">
    <property type="match status" value="1"/>
</dbReference>
<evidence type="ECO:0000313" key="4">
    <source>
        <dbReference type="EMBL" id="CAB4910654.1"/>
    </source>
</evidence>
<dbReference type="EMBL" id="CAFBMG010000128">
    <property type="protein sequence ID" value="CAB4910654.1"/>
    <property type="molecule type" value="Genomic_DNA"/>
</dbReference>
<dbReference type="SUPFAM" id="SSF51989">
    <property type="entry name" value="Glycosyl hydrolases family 6, cellulases"/>
    <property type="match status" value="1"/>
</dbReference>
<dbReference type="GO" id="GO:0030245">
    <property type="term" value="P:cellulose catabolic process"/>
    <property type="evidence" value="ECO:0007669"/>
    <property type="project" value="InterPro"/>
</dbReference>
<evidence type="ECO:0000256" key="1">
    <source>
        <dbReference type="SAM" id="MobiDB-lite"/>
    </source>
</evidence>
<dbReference type="InterPro" id="IPR036434">
    <property type="entry name" value="Beta_cellobiohydrolase_sf"/>
</dbReference>
<accession>A0A6J6AVF1</accession>
<dbReference type="Pfam" id="PF01341">
    <property type="entry name" value="Glyco_hydro_6"/>
    <property type="match status" value="1"/>
</dbReference>
<sequence>MADPMTPLRTNRPPRNAMTALVLLLVLAVTGSTLGCSSSDTAGPEVAAPAGVESKGSEATSGTYQAGIDQPFSLNWGGNRLWVRWKSQGACANGIKVTTDGKSSDVPVNPEWSSVVLGNSVREITVDPSGCVLDVDHLSDTSRPFIGMQITDTSAAPAIAPKSISTTPTAVWLTDAETAPGAVESALSEAERHDSVPVFVLYLRPQRDCGGYSSNAEGSSSASKESAAYLAAVKDLAAQLGDTPAIVVAEPDATSQDCGDPELIASAVQALKVNPSTYVYLDGGHPGWKSVGDQAARLRAAGVANADGFALNVSNFVHLDEVQAYGDELSKVLDKEYVVDISRSGGTVPPDQWCNPSGARIGAEPSFDTPSINMVAELWVKQPGESDGECNGGPSAGTWWQQGAEQLASNQN</sequence>
<dbReference type="AlphaFoldDB" id="A0A6J6AVF1"/>
<evidence type="ECO:0000313" key="2">
    <source>
        <dbReference type="EMBL" id="CAB4530792.1"/>
    </source>
</evidence>
<reference evidence="2" key="1">
    <citation type="submission" date="2020-05" db="EMBL/GenBank/DDBJ databases">
        <authorList>
            <person name="Chiriac C."/>
            <person name="Salcher M."/>
            <person name="Ghai R."/>
            <person name="Kavagutti S V."/>
        </authorList>
    </citation>
    <scope>NUCLEOTIDE SEQUENCE</scope>
</reference>
<organism evidence="2">
    <name type="scientific">freshwater metagenome</name>
    <dbReference type="NCBI Taxonomy" id="449393"/>
    <lineage>
        <taxon>unclassified sequences</taxon>
        <taxon>metagenomes</taxon>
        <taxon>ecological metagenomes</taxon>
    </lineage>
</organism>
<dbReference type="PRINTS" id="PR00733">
    <property type="entry name" value="GLHYDRLASE6"/>
</dbReference>
<protein>
    <submittedName>
        <fullName evidence="2">Unannotated protein</fullName>
    </submittedName>
</protein>
<dbReference type="EMBL" id="CAEZSF010000016">
    <property type="protein sequence ID" value="CAB4530792.1"/>
    <property type="molecule type" value="Genomic_DNA"/>
</dbReference>
<name>A0A6J6AVF1_9ZZZZ</name>
<proteinExistence type="predicted"/>
<dbReference type="InterPro" id="IPR016288">
    <property type="entry name" value="Beta_cellobiohydrolase"/>
</dbReference>
<evidence type="ECO:0000313" key="3">
    <source>
        <dbReference type="EMBL" id="CAB4748494.1"/>
    </source>
</evidence>
<dbReference type="PANTHER" id="PTHR34876:SF4">
    <property type="entry name" value="1,4-BETA-D-GLUCAN CELLOBIOHYDROLASE C-RELATED"/>
    <property type="match status" value="1"/>
</dbReference>
<dbReference type="Gene3D" id="3.20.20.40">
    <property type="entry name" value="1, 4-beta cellobiohydrolase"/>
    <property type="match status" value="1"/>
</dbReference>
<dbReference type="EMBL" id="CAEZYU010000072">
    <property type="protein sequence ID" value="CAB4748494.1"/>
    <property type="molecule type" value="Genomic_DNA"/>
</dbReference>